<gene>
    <name evidence="1" type="ORF">SEMRO_810_G205740.1</name>
</gene>
<protein>
    <submittedName>
        <fullName evidence="1">Uncharacterized protein</fullName>
    </submittedName>
</protein>
<dbReference type="EMBL" id="CAICTM010000809">
    <property type="protein sequence ID" value="CAB9516837.1"/>
    <property type="molecule type" value="Genomic_DNA"/>
</dbReference>
<comment type="caution">
    <text evidence="1">The sequence shown here is derived from an EMBL/GenBank/DDBJ whole genome shotgun (WGS) entry which is preliminary data.</text>
</comment>
<accession>A0A9N8HLB9</accession>
<evidence type="ECO:0000313" key="1">
    <source>
        <dbReference type="EMBL" id="CAB9516837.1"/>
    </source>
</evidence>
<evidence type="ECO:0000313" key="2">
    <source>
        <dbReference type="Proteomes" id="UP001153069"/>
    </source>
</evidence>
<sequence>MTQSSSLILDNEATAIGQSHHKDMTMPASTSIDNTTNDEGRHCRSGNITKKAADQAEWTPVYLNYNKKLTFTGIVVQIKSLRVNVVREDIGDGNDKEELPATIVLRKKLNEPTGAYAGPGHLMNDLELDTECSHYDNGDSLEKFCFNKDLPLIDFSNKPSKFHDSDEDFFDIKFPFSTDSCNSRSTRVRTCSKKTALSTSDNIVTKRLKKRNNGSTRRKTLGSARSITRSAAADMTPQIRAGDLVKVILYDRAHGRSMMARVWIEVISVTATGWITGLSCETLPIFGIKRSFAAVDLLAFQTTHVLGVIHGENWGDYKGC</sequence>
<reference evidence="1" key="1">
    <citation type="submission" date="2020-06" db="EMBL/GenBank/DDBJ databases">
        <authorList>
            <consortium name="Plant Systems Biology data submission"/>
        </authorList>
    </citation>
    <scope>NUCLEOTIDE SEQUENCE</scope>
    <source>
        <strain evidence="1">D6</strain>
    </source>
</reference>
<name>A0A9N8HLB9_9STRA</name>
<proteinExistence type="predicted"/>
<dbReference type="Proteomes" id="UP001153069">
    <property type="component" value="Unassembled WGS sequence"/>
</dbReference>
<keyword evidence="2" id="KW-1185">Reference proteome</keyword>
<organism evidence="1 2">
    <name type="scientific">Seminavis robusta</name>
    <dbReference type="NCBI Taxonomy" id="568900"/>
    <lineage>
        <taxon>Eukaryota</taxon>
        <taxon>Sar</taxon>
        <taxon>Stramenopiles</taxon>
        <taxon>Ochrophyta</taxon>
        <taxon>Bacillariophyta</taxon>
        <taxon>Bacillariophyceae</taxon>
        <taxon>Bacillariophycidae</taxon>
        <taxon>Naviculales</taxon>
        <taxon>Naviculaceae</taxon>
        <taxon>Seminavis</taxon>
    </lineage>
</organism>
<dbReference type="AlphaFoldDB" id="A0A9N8HLB9"/>